<dbReference type="Proteomes" id="UP000293719">
    <property type="component" value="Chromosome"/>
</dbReference>
<evidence type="ECO:0000313" key="1">
    <source>
        <dbReference type="EMBL" id="QBK30277.1"/>
    </source>
</evidence>
<keyword evidence="2" id="KW-1185">Reference proteome</keyword>
<evidence type="ECO:0000313" key="2">
    <source>
        <dbReference type="Proteomes" id="UP000293719"/>
    </source>
</evidence>
<proteinExistence type="predicted"/>
<dbReference type="AlphaFoldDB" id="A0A4P6UYU9"/>
<dbReference type="RefSeq" id="WP_131615978.1">
    <property type="nucleotide sequence ID" value="NZ_CP036532.1"/>
</dbReference>
<accession>A0A4P6UYU9</accession>
<sequence>MIRAALLMIVVVGLAVPAKAEALLSLGGEWAGAGWASRGPDAPRERVRCRLTNRVDHAQGRLSVSGRCAAPGRRFDLSGRMTAEGGRLSGRWSNPFGAGVAEVSGRSRGRTMTLSFRGRDPDTGERFKGQMRWTVGDDRFSITTASAPINAETYRVVGEISFARTGG</sequence>
<dbReference type="KEGG" id="rpod:E0E05_06475"/>
<name>A0A4P6UYU9_9HYPH</name>
<dbReference type="OrthoDB" id="7858344at2"/>
<dbReference type="GeneID" id="90766935"/>
<reference evidence="1 2" key="1">
    <citation type="journal article" date="2017" name="Int. J. Syst. Evol. Microbiol.">
        <title>Roseitalea porphyridii gen. nov., sp. nov., isolated from a red alga, and reclassification of Hoeflea suaedae Chung et al. 2013 as Pseudohoeflea suaedae gen. nov., comb. nov.</title>
        <authorList>
            <person name="Hyeon J.W."/>
            <person name="Jeong S.E."/>
            <person name="Baek K."/>
            <person name="Jeon C.O."/>
        </authorList>
    </citation>
    <scope>NUCLEOTIDE SEQUENCE [LARGE SCALE GENOMIC DNA]</scope>
    <source>
        <strain evidence="1 2">MA7-20</strain>
    </source>
</reference>
<gene>
    <name evidence="1" type="ORF">E0E05_06475</name>
</gene>
<protein>
    <recommendedName>
        <fullName evidence="3">DUF3617 family protein</fullName>
    </recommendedName>
</protein>
<organism evidence="1 2">
    <name type="scientific">Roseitalea porphyridii</name>
    <dbReference type="NCBI Taxonomy" id="1852022"/>
    <lineage>
        <taxon>Bacteria</taxon>
        <taxon>Pseudomonadati</taxon>
        <taxon>Pseudomonadota</taxon>
        <taxon>Alphaproteobacteria</taxon>
        <taxon>Hyphomicrobiales</taxon>
        <taxon>Ahrensiaceae</taxon>
        <taxon>Roseitalea</taxon>
    </lineage>
</organism>
<evidence type="ECO:0008006" key="3">
    <source>
        <dbReference type="Google" id="ProtNLM"/>
    </source>
</evidence>
<dbReference type="EMBL" id="CP036532">
    <property type="protein sequence ID" value="QBK30277.1"/>
    <property type="molecule type" value="Genomic_DNA"/>
</dbReference>